<reference evidence="2 3" key="1">
    <citation type="submission" date="2017-06" db="EMBL/GenBank/DDBJ databases">
        <authorList>
            <person name="Kim H.J."/>
            <person name="Triplett B.A."/>
        </authorList>
    </citation>
    <scope>NUCLEOTIDE SEQUENCE [LARGE SCALE GENOMIC DNA]</scope>
    <source>
        <strain evidence="2 3">DSM 25597</strain>
    </source>
</reference>
<evidence type="ECO:0000313" key="3">
    <source>
        <dbReference type="Proteomes" id="UP000198379"/>
    </source>
</evidence>
<dbReference type="OrthoDB" id="750324at2"/>
<evidence type="ECO:0000313" key="2">
    <source>
        <dbReference type="EMBL" id="SNR82021.1"/>
    </source>
</evidence>
<feature type="transmembrane region" description="Helical" evidence="1">
    <location>
        <begin position="68"/>
        <end position="91"/>
    </location>
</feature>
<name>A0A238ZGB0_9FLAO</name>
<keyword evidence="3" id="KW-1185">Reference proteome</keyword>
<feature type="transmembrane region" description="Helical" evidence="1">
    <location>
        <begin position="242"/>
        <end position="266"/>
    </location>
</feature>
<feature type="transmembrane region" description="Helical" evidence="1">
    <location>
        <begin position="27"/>
        <end position="48"/>
    </location>
</feature>
<protein>
    <submittedName>
        <fullName evidence="2">Uncharacterized protein</fullName>
    </submittedName>
</protein>
<keyword evidence="1" id="KW-0812">Transmembrane</keyword>
<dbReference type="Proteomes" id="UP000198379">
    <property type="component" value="Unassembled WGS sequence"/>
</dbReference>
<sequence length="282" mass="32534">MEDFDKIEWGMIWDIIKNIVLPHTGTLIFNIIIFLFLGLLISIFYAIILHKKKILKRKPKYYNWVAKLYVPVLIIGFLFLFGNIGFITGVYKILDKENGAIISSVYNNILKLSFESEKSKNEYIIKLQQSAREVKDSSIALEEYLKITATEYNTGYSVIDNNKNKLANFLISKYGNDIYKISVYGMLNAAGAKAHVNIDESLSYEEFSTGMDFLLDVGHKDIEQAIKDKLIVWFDSLLYNQYISLVMSQLALLLIIISLPLIDFFIYKKWIEPKYSPTSARL</sequence>
<evidence type="ECO:0000256" key="1">
    <source>
        <dbReference type="SAM" id="Phobius"/>
    </source>
</evidence>
<proteinExistence type="predicted"/>
<organism evidence="2 3">
    <name type="scientific">Dokdonia pacifica</name>
    <dbReference type="NCBI Taxonomy" id="1627892"/>
    <lineage>
        <taxon>Bacteria</taxon>
        <taxon>Pseudomonadati</taxon>
        <taxon>Bacteroidota</taxon>
        <taxon>Flavobacteriia</taxon>
        <taxon>Flavobacteriales</taxon>
        <taxon>Flavobacteriaceae</taxon>
        <taxon>Dokdonia</taxon>
    </lineage>
</organism>
<keyword evidence="1" id="KW-0472">Membrane</keyword>
<keyword evidence="1" id="KW-1133">Transmembrane helix</keyword>
<accession>A0A238ZGB0</accession>
<dbReference type="RefSeq" id="WP_089371511.1">
    <property type="nucleotide sequence ID" value="NZ_BMEP01000001.1"/>
</dbReference>
<gene>
    <name evidence="2" type="ORF">SAMN06265376_103184</name>
</gene>
<dbReference type="AlphaFoldDB" id="A0A238ZGB0"/>
<dbReference type="EMBL" id="FZNY01000003">
    <property type="protein sequence ID" value="SNR82021.1"/>
    <property type="molecule type" value="Genomic_DNA"/>
</dbReference>